<organism evidence="2 3">
    <name type="scientific">Plasmodium inui San Antonio 1</name>
    <dbReference type="NCBI Taxonomy" id="1237626"/>
    <lineage>
        <taxon>Eukaryota</taxon>
        <taxon>Sar</taxon>
        <taxon>Alveolata</taxon>
        <taxon>Apicomplexa</taxon>
        <taxon>Aconoidasida</taxon>
        <taxon>Haemosporida</taxon>
        <taxon>Plasmodiidae</taxon>
        <taxon>Plasmodium</taxon>
        <taxon>Plasmodium (Plasmodium)</taxon>
    </lineage>
</organism>
<dbReference type="Proteomes" id="UP000030640">
    <property type="component" value="Unassembled WGS sequence"/>
</dbReference>
<reference evidence="2 3" key="1">
    <citation type="submission" date="2013-02" db="EMBL/GenBank/DDBJ databases">
        <title>The Genome Sequence of Plasmodium inui San Antonio 1.</title>
        <authorList>
            <consortium name="The Broad Institute Genome Sequencing Platform"/>
            <consortium name="The Broad Institute Genome Sequencing Center for Infectious Disease"/>
            <person name="Neafsey D."/>
            <person name="Cheeseman I."/>
            <person name="Volkman S."/>
            <person name="Adams J."/>
            <person name="Walker B."/>
            <person name="Young S.K."/>
            <person name="Zeng Q."/>
            <person name="Gargeya S."/>
            <person name="Fitzgerald M."/>
            <person name="Haas B."/>
            <person name="Abouelleil A."/>
            <person name="Alvarado L."/>
            <person name="Arachchi H.M."/>
            <person name="Berlin A.M."/>
            <person name="Chapman S.B."/>
            <person name="Dewar J."/>
            <person name="Goldberg J."/>
            <person name="Griggs A."/>
            <person name="Gujja S."/>
            <person name="Hansen M."/>
            <person name="Howarth C."/>
            <person name="Imamovic A."/>
            <person name="Larimer J."/>
            <person name="McCowan C."/>
            <person name="Murphy C."/>
            <person name="Neiman D."/>
            <person name="Pearson M."/>
            <person name="Priest M."/>
            <person name="Roberts A."/>
            <person name="Saif S."/>
            <person name="Shea T."/>
            <person name="Sisk P."/>
            <person name="Sykes S."/>
            <person name="Wortman J."/>
            <person name="Nusbaum C."/>
            <person name="Birren B."/>
        </authorList>
    </citation>
    <scope>NUCLEOTIDE SEQUENCE [LARGE SCALE GENOMIC DNA]</scope>
    <source>
        <strain evidence="2 3">San Antonio 1</strain>
    </source>
</reference>
<evidence type="ECO:0000313" key="2">
    <source>
        <dbReference type="EMBL" id="EUD68224.1"/>
    </source>
</evidence>
<feature type="compositionally biased region" description="Acidic residues" evidence="1">
    <location>
        <begin position="411"/>
        <end position="427"/>
    </location>
</feature>
<dbReference type="GeneID" id="20036516"/>
<protein>
    <submittedName>
        <fullName evidence="2">Uncharacterized protein</fullName>
    </submittedName>
</protein>
<feature type="compositionally biased region" description="Basic and acidic residues" evidence="1">
    <location>
        <begin position="269"/>
        <end position="297"/>
    </location>
</feature>
<feature type="compositionally biased region" description="Acidic residues" evidence="1">
    <location>
        <begin position="213"/>
        <end position="268"/>
    </location>
</feature>
<feature type="region of interest" description="Disordered" evidence="1">
    <location>
        <begin position="203"/>
        <end position="303"/>
    </location>
</feature>
<dbReference type="OrthoDB" id="377579at2759"/>
<dbReference type="AlphaFoldDB" id="W7AGS9"/>
<name>W7AGS9_9APIC</name>
<feature type="region of interest" description="Disordered" evidence="1">
    <location>
        <begin position="394"/>
        <end position="443"/>
    </location>
</feature>
<dbReference type="RefSeq" id="XP_008815072.1">
    <property type="nucleotide sequence ID" value="XM_008816850.1"/>
</dbReference>
<keyword evidence="3" id="KW-1185">Reference proteome</keyword>
<dbReference type="VEuPathDB" id="PlasmoDB:C922_01242"/>
<proteinExistence type="predicted"/>
<dbReference type="EMBL" id="KI965463">
    <property type="protein sequence ID" value="EUD68224.1"/>
    <property type="molecule type" value="Genomic_DNA"/>
</dbReference>
<sequence length="704" mass="82077">MEATAKGTTQEELDYIKQNAGYALAKSLLWTIKTDTKGNAQRGEQLQHCHIRDEINKTLCQRKLADVYSFSKRSGDKDWSEDSVQLLQLIRQVFDVQNVYLGRIYLTGQKRKRKRKRIMRFIQATENCDLENETIHDKRLNRIFTQSRGHIKVDYSICSKLFPFETDFLFPNFVRPDFSYDDPGDDLFTWVNPFHQGGNCVRRVKGGMGASEGQEEEEEADEEEMEEKEADEEEMEEKEADEEETEEKETDEEETEEEAAAEEAEAEEAQEHPISDEHKGSDHHSTADPSEEKKTEASNEEEELQMELLNTLHMNLSYDCFYIYEVMREDNSFLYAKSKPGDFLLIPLVYYSYYDWNFVHALYCLRERAFLQSTAPCVQLAPRDGIKAKADQVFGSPEEVGEVEKEQKEEEEKDEKDEKEEKDEKDEETSQERSSGKDAKPKLDWKKSEPVEMCLCLDNRGSVNKMSTQQINELINFSYFLITRIVRGERKCVEEQVNYMISCEHGEEKQATDTLRSQMKSENDEHIISEFKNTLTEHPLLNKSEDLTKCMCLLQWTKKEIKRHQQRILQMRKVKVEWNQNLRAILLSCYILLGYDYSLFGAPDDVKEDTQWGQLTLCVNAFLIDKLMSFDPLLSFEEKRIEELLQMDALLDQVSSSRKKKIPSRMQSITTFGLTLLGHFNQVLTREILKTILKVKEEKPATVS</sequence>
<evidence type="ECO:0000313" key="3">
    <source>
        <dbReference type="Proteomes" id="UP000030640"/>
    </source>
</evidence>
<evidence type="ECO:0000256" key="1">
    <source>
        <dbReference type="SAM" id="MobiDB-lite"/>
    </source>
</evidence>
<feature type="compositionally biased region" description="Basic and acidic residues" evidence="1">
    <location>
        <begin position="428"/>
        <end position="443"/>
    </location>
</feature>
<accession>W7AGS9</accession>
<gene>
    <name evidence="2" type="ORF">C922_01242</name>
</gene>